<keyword evidence="3 6" id="KW-0378">Hydrolase</keyword>
<dbReference type="Gene3D" id="2.60.40.10">
    <property type="entry name" value="Immunoglobulins"/>
    <property type="match status" value="2"/>
</dbReference>
<dbReference type="PROSITE" id="PS00138">
    <property type="entry name" value="SUBTILASE_SER"/>
    <property type="match status" value="1"/>
</dbReference>
<dbReference type="InterPro" id="IPR001119">
    <property type="entry name" value="SLH_dom"/>
</dbReference>
<dbReference type="Pfam" id="PF00082">
    <property type="entry name" value="Peptidase_S8"/>
    <property type="match status" value="1"/>
</dbReference>
<dbReference type="InterPro" id="IPR008969">
    <property type="entry name" value="CarboxyPept-like_regulatory"/>
</dbReference>
<dbReference type="SUPFAM" id="SSF52743">
    <property type="entry name" value="Subtilisin-like"/>
    <property type="match status" value="1"/>
</dbReference>
<dbReference type="Gene3D" id="2.60.40.1120">
    <property type="entry name" value="Carboxypeptidase-like, regulatory domain"/>
    <property type="match status" value="2"/>
</dbReference>
<dbReference type="Gene3D" id="2.60.120.200">
    <property type="match status" value="1"/>
</dbReference>
<dbReference type="Pfam" id="PF02368">
    <property type="entry name" value="Big_2"/>
    <property type="match status" value="2"/>
</dbReference>
<dbReference type="PANTHER" id="PTHR43806:SF67">
    <property type="entry name" value="EGF-LIKE DOMAIN-CONTAINING PROTEIN"/>
    <property type="match status" value="1"/>
</dbReference>
<accession>A0AAJ2K014</accession>
<feature type="domain" description="SLH" evidence="8">
    <location>
        <begin position="1988"/>
        <end position="2051"/>
    </location>
</feature>
<feature type="region of interest" description="Disordered" evidence="7">
    <location>
        <begin position="1103"/>
        <end position="1126"/>
    </location>
</feature>
<dbReference type="InterPro" id="IPR015500">
    <property type="entry name" value="Peptidase_S8_subtilisin-rel"/>
</dbReference>
<dbReference type="PANTHER" id="PTHR43806">
    <property type="entry name" value="PEPTIDASE S8"/>
    <property type="match status" value="1"/>
</dbReference>
<dbReference type="InterPro" id="IPR013783">
    <property type="entry name" value="Ig-like_fold"/>
</dbReference>
<dbReference type="NCBIfam" id="NF038128">
    <property type="entry name" value="choice_anch_J"/>
    <property type="match status" value="1"/>
</dbReference>
<keyword evidence="2 6" id="KW-0645">Protease</keyword>
<evidence type="ECO:0000313" key="9">
    <source>
        <dbReference type="EMBL" id="MDT8979071.1"/>
    </source>
</evidence>
<dbReference type="InterPro" id="IPR050131">
    <property type="entry name" value="Peptidase_S8_subtilisin-like"/>
</dbReference>
<evidence type="ECO:0000256" key="6">
    <source>
        <dbReference type="PROSITE-ProRule" id="PRU01240"/>
    </source>
</evidence>
<dbReference type="InterPro" id="IPR008964">
    <property type="entry name" value="Invasin/intimin_cell_adhesion"/>
</dbReference>
<feature type="domain" description="SLH" evidence="8">
    <location>
        <begin position="2098"/>
        <end position="2157"/>
    </location>
</feature>
<dbReference type="SUPFAM" id="SSF49464">
    <property type="entry name" value="Carboxypeptidase regulatory domain-like"/>
    <property type="match status" value="2"/>
</dbReference>
<comment type="caution">
    <text evidence="9">The sequence shown here is derived from an EMBL/GenBank/DDBJ whole genome shotgun (WGS) entry which is preliminary data.</text>
</comment>
<dbReference type="InterPro" id="IPR036852">
    <property type="entry name" value="Peptidase_S8/S53_dom_sf"/>
</dbReference>
<evidence type="ECO:0000256" key="5">
    <source>
        <dbReference type="PIRSR" id="PIRSR615500-1"/>
    </source>
</evidence>
<dbReference type="Gene3D" id="3.40.50.200">
    <property type="entry name" value="Peptidase S8/S53 domain"/>
    <property type="match status" value="1"/>
</dbReference>
<feature type="region of interest" description="Disordered" evidence="7">
    <location>
        <begin position="1756"/>
        <end position="1776"/>
    </location>
</feature>
<dbReference type="InterPro" id="IPR010259">
    <property type="entry name" value="S8pro/Inhibitor_I9"/>
</dbReference>
<dbReference type="PRINTS" id="PR00723">
    <property type="entry name" value="SUBTILISIN"/>
</dbReference>
<evidence type="ECO:0000256" key="1">
    <source>
        <dbReference type="ARBA" id="ARBA00011073"/>
    </source>
</evidence>
<feature type="active site" description="Charge relay system" evidence="5 6">
    <location>
        <position position="315"/>
    </location>
</feature>
<evidence type="ECO:0000259" key="8">
    <source>
        <dbReference type="PROSITE" id="PS51272"/>
    </source>
</evidence>
<evidence type="ECO:0000256" key="3">
    <source>
        <dbReference type="ARBA" id="ARBA00022801"/>
    </source>
</evidence>
<organism evidence="9 10">
    <name type="scientific">Paenibacillus suaedae</name>
    <dbReference type="NCBI Taxonomy" id="3077233"/>
    <lineage>
        <taxon>Bacteria</taxon>
        <taxon>Bacillati</taxon>
        <taxon>Bacillota</taxon>
        <taxon>Bacilli</taxon>
        <taxon>Bacillales</taxon>
        <taxon>Paenibacillaceae</taxon>
        <taxon>Paenibacillus</taxon>
    </lineage>
</organism>
<dbReference type="InterPro" id="IPR023828">
    <property type="entry name" value="Peptidase_S8_Ser-AS"/>
</dbReference>
<feature type="active site" description="Charge relay system" evidence="5 6">
    <location>
        <position position="495"/>
    </location>
</feature>
<protein>
    <submittedName>
        <fullName evidence="9">S8 family serine peptidase</fullName>
    </submittedName>
</protein>
<dbReference type="Pfam" id="PF00395">
    <property type="entry name" value="SLH"/>
    <property type="match status" value="1"/>
</dbReference>
<dbReference type="Pfam" id="PF05922">
    <property type="entry name" value="Inhibitor_I9"/>
    <property type="match status" value="1"/>
</dbReference>
<keyword evidence="10" id="KW-1185">Reference proteome</keyword>
<dbReference type="SUPFAM" id="SSF49373">
    <property type="entry name" value="Invasin/intimin cell-adhesion fragments"/>
    <property type="match status" value="2"/>
</dbReference>
<evidence type="ECO:0000256" key="7">
    <source>
        <dbReference type="SAM" id="MobiDB-lite"/>
    </source>
</evidence>
<feature type="active site" description="Charge relay system" evidence="5 6">
    <location>
        <position position="268"/>
    </location>
</feature>
<gene>
    <name evidence="9" type="ORF">RQP50_22790</name>
</gene>
<dbReference type="InterPro" id="IPR003343">
    <property type="entry name" value="Big_2"/>
</dbReference>
<dbReference type="Gene3D" id="2.60.120.260">
    <property type="entry name" value="Galactose-binding domain-like"/>
    <property type="match status" value="1"/>
</dbReference>
<dbReference type="InterPro" id="IPR013320">
    <property type="entry name" value="ConA-like_dom_sf"/>
</dbReference>
<dbReference type="Pfam" id="PF20773">
    <property type="entry name" value="InhA-like_MAM"/>
    <property type="match status" value="1"/>
</dbReference>
<dbReference type="Proteomes" id="UP001250538">
    <property type="component" value="Unassembled WGS sequence"/>
</dbReference>
<comment type="similarity">
    <text evidence="1 6">Belongs to the peptidase S8 family.</text>
</comment>
<dbReference type="GO" id="GO:0004252">
    <property type="term" value="F:serine-type endopeptidase activity"/>
    <property type="evidence" value="ECO:0007669"/>
    <property type="project" value="UniProtKB-UniRule"/>
</dbReference>
<dbReference type="PROSITE" id="PS51892">
    <property type="entry name" value="SUBTILASE"/>
    <property type="match status" value="1"/>
</dbReference>
<evidence type="ECO:0000256" key="4">
    <source>
        <dbReference type="ARBA" id="ARBA00022825"/>
    </source>
</evidence>
<sequence length="2157" mass="234873">MIDYKMSQKKRKLNRHARLRDNEEELILQVKSWLKSWIASLLVCILVLTSPAFTYAAVGTSVDSSASTVRSNTAMAYDGKVMDSKPSDGGHQVIDPKLLQAFQSDGVETYIIKLKEQPDMKAISQHALQWSKQKGESSAKQTRTVRNFIVNSLMSTADQSQSGIIQQLRQMESAGDVREFHPYYIVNAIAVTSTKAAMEKLAARDEIEKILPNHTYTLQSEIVSKSKLTGAQSAAGNQEVPWNLRNINAAQAWELGFDGTGVVVANMDSGVDGTHPALQHKWRGLNQNGDIVDPELSWFDATIERKKLPTDGSGHGTHVMGTMVGSEKDGSNKIGVAPNAKWIAARVFDSNGQTTDADLIKAGEWILAPTDKHGVKHPELAPDVVNNSWGNVPAGKNEFFQDIVKAWIAADIFPAFSAGNTHPPENNGGPGSIAAPGNYPESFATGAVDMNNKLADFSLQGPTPYGQMKPEVSAPGVHIRSAVPGGQYALMNGTSMASPHTAGVAALIKQANRSLKVKDIAEIVTTTTDALTDDDFPQSPNNGYGSGLINALNAVSTQNTGLGKAVGQVTIDGVNAGTPTIEHEPIVLTFNILDKDIFARVKDDVSVTDVNLYVREKGTTGWSKHALLRTSGSHMNGLYEGAIPVQELSLNGIEYYIEAVNFAGSSSKTDIYPITVSKGVKVGYTQDFETSIEGFGFGDASGVWQWGVPTSGPKKAFSGTKVMATVLDGNYPNGTNSYVEMPVIDLTDTKHAVLSFAHWYKLGDWWSASFDRAEVFIGSKKSNFTFERVKTFTMRNTTWTTEYIDLSPYAGDQIYVVFNLRGDFGSDEGWYIDDIKIQAPDSTIPLPPKIKTRSNAPGKVILDFDKAPSGTLKEYVIYRTKDLSGNWDEIGTSSGYNFADLPAPQKGTYYYKVKAQTVSHTMSSDSDIVSWTFTGGSEIFSDDFEGNNKGWTVEGKGNEWEHGVPHPTRGPQKAVSGKNVWGTNLNGPYGGDVNESLISPEIDLTQVKHATLYFQQWYDIDDGDKATVEISKDQGATWKPLAEYPKQGYDTNHPRRFWYLEELGLDTYMGEKIKLRFRFESKQPSIQFGWYIDDVEVRETPPVMTRPKTSSTQAAAGQAGKANDDTQGARDELFTLEMLKSAKRDHAAKPDEQLQTVMQQSNTGRMPIMADISVVQSQRATRSDSGTGGYTLKHPPGAYTLQVEAYGYKTEQRPIVIEQNKDTVMNVHLQPLAKGKVTGKIADRATGLPVKHATIRLLNDVRVEPVETNEEGQFELEAYEGDYQLSVSALNYLSVQDNIKITGNDTTHVSYTLHSFQGSADEIYYDDGVADNAKAFFVTGNGFAVRMTTDGPAQVTGARFFFWDQGWPNPGGEKFKYAIYDASGPDGLPGKMVAGPYEGKAMLDGSWTDVMIPNPIIVNGDFYVAYIQDGVMPNVPGLSMTKLGNFSGRSWKLDRGSWKKIGNSDGNYMIRAKVTKIVEEPVITEPVSGSTVTDAHIFVKGIYPTDGTTIHLYRQDVRVGTGTVQQGQFAISAELERGANKLYAVAETNGQATSKSATITINYQAPVQNGDITSIAVHPRDVSLKAGEQSTLTVTAAVYENGNLLPMPITEGLIFTSSDSRIAEVDQAGRVTGMSEGVSVVQVTYQQWSDQATITVHRGDDGREPELQGITVYPDKLAIHVGDSAPLSVAAIVYEDGEVKLSPITEPLQFHSSDEQVAKVDDKGRVTGWNEGTATITVGYKDKQAEATVTVRKKNVNPYEPPISSGGGSSSSPVTIPEKDKRIPVIANNRTIGYLVEQPASATGSKSAKVSLLEQWLSEQLTRKASTAVEMDLTNVRFEDYTHVSITFHAAMMKQLLASGKELHIRSAAYELKIPTASLADYAAAEQFKLLVSVKKGSERQAGTGEGASGDQGNLVSSLVAIHNESGKLTQPVILLLRGDASKVRDLRKTAMYRINAQGTWSVAGMATHNAEGLALTVEQTGTYALYENAPSFADLANHWGKDAIEVLAAQQIVNGTGKGLYTPNAIISRSHFLMMLDRLPHHAGTEAAMKKNERFVNEVMDGVGKSAVKADKEPFTRAEMVALLAQKTAKVMPTIAKSHFTDTDHLDQANQAAIAFTVEQGWIQGIGNGRFGSDQTPTRAQAAMLIYRYLKSMNQL</sequence>
<dbReference type="InterPro" id="IPR000209">
    <property type="entry name" value="Peptidase_S8/S53_dom"/>
</dbReference>
<dbReference type="PROSITE" id="PS51272">
    <property type="entry name" value="SLH"/>
    <property type="match status" value="2"/>
</dbReference>
<keyword evidence="4 6" id="KW-0720">Serine protease</keyword>
<dbReference type="SMART" id="SM00635">
    <property type="entry name" value="BID_2"/>
    <property type="match status" value="2"/>
</dbReference>
<dbReference type="SUPFAM" id="SSF49899">
    <property type="entry name" value="Concanavalin A-like lectins/glucanases"/>
    <property type="match status" value="1"/>
</dbReference>
<dbReference type="Pfam" id="PF13620">
    <property type="entry name" value="CarboxypepD_reg"/>
    <property type="match status" value="1"/>
</dbReference>
<evidence type="ECO:0000256" key="2">
    <source>
        <dbReference type="ARBA" id="ARBA00022670"/>
    </source>
</evidence>
<proteinExistence type="inferred from homology"/>
<reference evidence="10" key="1">
    <citation type="submission" date="2023-09" db="EMBL/GenBank/DDBJ databases">
        <title>Paenibacillus sp. chi10 Genome sequencing and assembly.</title>
        <authorList>
            <person name="Kim I."/>
        </authorList>
    </citation>
    <scope>NUCLEOTIDE SEQUENCE [LARGE SCALE GENOMIC DNA]</scope>
    <source>
        <strain evidence="10">chi10</strain>
    </source>
</reference>
<name>A0AAJ2K014_9BACL</name>
<dbReference type="EMBL" id="JAVYAA010000006">
    <property type="protein sequence ID" value="MDT8979071.1"/>
    <property type="molecule type" value="Genomic_DNA"/>
</dbReference>
<dbReference type="GO" id="GO:0006508">
    <property type="term" value="P:proteolysis"/>
    <property type="evidence" value="ECO:0007669"/>
    <property type="project" value="UniProtKB-KW"/>
</dbReference>
<dbReference type="RefSeq" id="WP_315746840.1">
    <property type="nucleotide sequence ID" value="NZ_JAVYAA010000006.1"/>
</dbReference>
<evidence type="ECO:0000313" key="10">
    <source>
        <dbReference type="Proteomes" id="UP001250538"/>
    </source>
</evidence>
<dbReference type="Gene3D" id="2.60.40.1080">
    <property type="match status" value="2"/>
</dbReference>